<evidence type="ECO:0000256" key="4">
    <source>
        <dbReference type="ARBA" id="ARBA00015492"/>
    </source>
</evidence>
<keyword evidence="17" id="KW-1185">Reference proteome</keyword>
<dbReference type="SUPFAM" id="SSF55821">
    <property type="entry name" value="YrdC/RibB"/>
    <property type="match status" value="1"/>
</dbReference>
<keyword evidence="5 13" id="KW-0963">Cytoplasm</keyword>
<dbReference type="InterPro" id="IPR038385">
    <property type="entry name" value="Sua5/YwlC_C"/>
</dbReference>
<dbReference type="InterPro" id="IPR006070">
    <property type="entry name" value="Sua5-like_dom"/>
</dbReference>
<evidence type="ECO:0000313" key="16">
    <source>
        <dbReference type="EMBL" id="EAT12666.1"/>
    </source>
</evidence>
<dbReference type="GO" id="GO:0006450">
    <property type="term" value="P:regulation of translational fidelity"/>
    <property type="evidence" value="ECO:0007669"/>
    <property type="project" value="TreeGrafter"/>
</dbReference>
<name>Q1N3C5_9GAMM</name>
<dbReference type="STRING" id="207949.RED65_13317"/>
<dbReference type="Pfam" id="PF03481">
    <property type="entry name" value="Sua5_C"/>
    <property type="match status" value="1"/>
</dbReference>
<dbReference type="InterPro" id="IPR050156">
    <property type="entry name" value="TC-AMP_synthase_SUA5"/>
</dbReference>
<comment type="similarity">
    <text evidence="2 13">Belongs to the SUA5 family.</text>
</comment>
<dbReference type="GO" id="GO:0005737">
    <property type="term" value="C:cytoplasm"/>
    <property type="evidence" value="ECO:0007669"/>
    <property type="project" value="UniProtKB-SubCell"/>
</dbReference>
<evidence type="ECO:0000256" key="1">
    <source>
        <dbReference type="ARBA" id="ARBA00004496"/>
    </source>
</evidence>
<reference evidence="16 17" key="1">
    <citation type="submission" date="2006-03" db="EMBL/GenBank/DDBJ databases">
        <authorList>
            <person name="Pinhassi J."/>
            <person name="Pedros-Alio C."/>
            <person name="Ferriera S."/>
            <person name="Johnson J."/>
            <person name="Kravitz S."/>
            <person name="Halpern A."/>
            <person name="Remington K."/>
            <person name="Beeson K."/>
            <person name="Tran B."/>
            <person name="Rogers Y.-H."/>
            <person name="Friedman R."/>
            <person name="Venter J.C."/>
        </authorList>
    </citation>
    <scope>NUCLEOTIDE SEQUENCE [LARGE SCALE GENOMIC DNA]</scope>
    <source>
        <strain evidence="16 17">RED65</strain>
    </source>
</reference>
<dbReference type="HOGENOM" id="CLU_031397_0_0_6"/>
<evidence type="ECO:0000256" key="13">
    <source>
        <dbReference type="PIRNR" id="PIRNR004930"/>
    </source>
</evidence>
<keyword evidence="6 13" id="KW-0808">Transferase</keyword>
<accession>Q1N3C5</accession>
<dbReference type="InterPro" id="IPR010923">
    <property type="entry name" value="T(6)A37_SUA5"/>
</dbReference>
<evidence type="ECO:0000256" key="14">
    <source>
        <dbReference type="PIRSR" id="PIRSR004930-1"/>
    </source>
</evidence>
<feature type="binding site" evidence="14">
    <location>
        <position position="56"/>
    </location>
    <ligand>
        <name>ATP</name>
        <dbReference type="ChEBI" id="CHEBI:30616"/>
    </ligand>
</feature>
<feature type="binding site" evidence="14">
    <location>
        <position position="139"/>
    </location>
    <ligand>
        <name>L-threonine</name>
        <dbReference type="ChEBI" id="CHEBI:57926"/>
    </ligand>
</feature>
<dbReference type="Proteomes" id="UP000004263">
    <property type="component" value="Unassembled WGS sequence"/>
</dbReference>
<evidence type="ECO:0000256" key="9">
    <source>
        <dbReference type="ARBA" id="ARBA00022741"/>
    </source>
</evidence>
<dbReference type="EMBL" id="AAQH01000005">
    <property type="protein sequence ID" value="EAT12666.1"/>
    <property type="molecule type" value="Genomic_DNA"/>
</dbReference>
<dbReference type="GO" id="GO:0005524">
    <property type="term" value="F:ATP binding"/>
    <property type="evidence" value="ECO:0007669"/>
    <property type="project" value="UniProtKB-UniRule"/>
</dbReference>
<evidence type="ECO:0000256" key="11">
    <source>
        <dbReference type="ARBA" id="ARBA00029774"/>
    </source>
</evidence>
<feature type="binding site" evidence="14">
    <location>
        <position position="149"/>
    </location>
    <ligand>
        <name>ATP</name>
        <dbReference type="ChEBI" id="CHEBI:30616"/>
    </ligand>
</feature>
<dbReference type="Gene3D" id="3.40.50.11030">
    <property type="entry name" value="Threonylcarbamoyl-AMP synthase, C-terminal domain"/>
    <property type="match status" value="1"/>
</dbReference>
<evidence type="ECO:0000256" key="10">
    <source>
        <dbReference type="ARBA" id="ARBA00022840"/>
    </source>
</evidence>
<feature type="binding site" evidence="14">
    <location>
        <position position="115"/>
    </location>
    <ligand>
        <name>ATP</name>
        <dbReference type="ChEBI" id="CHEBI:30616"/>
    </ligand>
</feature>
<protein>
    <recommendedName>
        <fullName evidence="4 13">Threonylcarbamoyl-AMP synthase</fullName>
        <shortName evidence="13">TC-AMP synthase</shortName>
        <ecNumber evidence="3 13">2.7.7.87</ecNumber>
    </recommendedName>
    <alternativeName>
        <fullName evidence="11 13">L-threonylcarbamoyladenylate synthase</fullName>
    </alternativeName>
</protein>
<dbReference type="GO" id="GO:0000049">
    <property type="term" value="F:tRNA binding"/>
    <property type="evidence" value="ECO:0007669"/>
    <property type="project" value="TreeGrafter"/>
</dbReference>
<comment type="caution">
    <text evidence="16">The sequence shown here is derived from an EMBL/GenBank/DDBJ whole genome shotgun (WGS) entry which is preliminary data.</text>
</comment>
<evidence type="ECO:0000256" key="6">
    <source>
        <dbReference type="ARBA" id="ARBA00022679"/>
    </source>
</evidence>
<dbReference type="Gene3D" id="3.90.870.10">
    <property type="entry name" value="DHBP synthase"/>
    <property type="match status" value="1"/>
</dbReference>
<dbReference type="PIRSF" id="PIRSF004930">
    <property type="entry name" value="Tln_factor_SUA5"/>
    <property type="match status" value="1"/>
</dbReference>
<evidence type="ECO:0000256" key="8">
    <source>
        <dbReference type="ARBA" id="ARBA00022695"/>
    </source>
</evidence>
<evidence type="ECO:0000256" key="12">
    <source>
        <dbReference type="ARBA" id="ARBA00048366"/>
    </source>
</evidence>
<feature type="binding site" evidence="14">
    <location>
        <position position="179"/>
    </location>
    <ligand>
        <name>L-threonine</name>
        <dbReference type="ChEBI" id="CHEBI:57926"/>
    </ligand>
</feature>
<comment type="catalytic activity">
    <reaction evidence="12 13">
        <text>L-threonine + hydrogencarbonate + ATP = L-threonylcarbamoyladenylate + diphosphate + H2O</text>
        <dbReference type="Rhea" id="RHEA:36407"/>
        <dbReference type="ChEBI" id="CHEBI:15377"/>
        <dbReference type="ChEBI" id="CHEBI:17544"/>
        <dbReference type="ChEBI" id="CHEBI:30616"/>
        <dbReference type="ChEBI" id="CHEBI:33019"/>
        <dbReference type="ChEBI" id="CHEBI:57926"/>
        <dbReference type="ChEBI" id="CHEBI:73682"/>
        <dbReference type="EC" id="2.7.7.87"/>
    </reaction>
</comment>
<dbReference type="InterPro" id="IPR017945">
    <property type="entry name" value="DHBP_synth_RibB-like_a/b_dom"/>
</dbReference>
<comment type="function">
    <text evidence="13">Required for the formation of a threonylcarbamoyl group on adenosine at position 37 (t(6)A37) in tRNAs that read codons beginning with adenine.</text>
</comment>
<gene>
    <name evidence="16" type="ORF">RED65_13317</name>
</gene>
<dbReference type="PANTHER" id="PTHR17490:SF16">
    <property type="entry name" value="THREONYLCARBAMOYL-AMP SYNTHASE"/>
    <property type="match status" value="1"/>
</dbReference>
<dbReference type="PROSITE" id="PS51163">
    <property type="entry name" value="YRDC"/>
    <property type="match status" value="1"/>
</dbReference>
<dbReference type="GO" id="GO:0003725">
    <property type="term" value="F:double-stranded RNA binding"/>
    <property type="evidence" value="ECO:0007669"/>
    <property type="project" value="UniProtKB-UniRule"/>
</dbReference>
<dbReference type="NCBIfam" id="TIGR00057">
    <property type="entry name" value="L-threonylcarbamoyladenylate synthase"/>
    <property type="match status" value="1"/>
</dbReference>
<evidence type="ECO:0000313" key="17">
    <source>
        <dbReference type="Proteomes" id="UP000004263"/>
    </source>
</evidence>
<keyword evidence="8 13" id="KW-0548">Nucleotidyltransferase</keyword>
<feature type="binding site" evidence="14">
    <location>
        <position position="231"/>
    </location>
    <ligand>
        <name>ATP</name>
        <dbReference type="ChEBI" id="CHEBI:30616"/>
    </ligand>
</feature>
<proteinExistence type="inferred from homology"/>
<dbReference type="OrthoDB" id="9814580at2"/>
<feature type="binding site" evidence="14">
    <location>
        <position position="196"/>
    </location>
    <ligand>
        <name>ATP</name>
        <dbReference type="ChEBI" id="CHEBI:30616"/>
    </ligand>
</feature>
<sequence>MTAKLLKAHSAKDRQQAGAILKQGGLVAVPTETVYGLAADARNDIALASIFEAKGRPVDHPLILHIANSTELEKWARDVPHIAQSLVEAFWPGALTLVLKKAEGVSDILTGGLDTVAIRMPNQPALLDILRTHELIVAAPSANPYEKLSPTQAHHVMNGMGELIDAVVDGGACEQGIESTILDISDYPRTSPRVLRPGPISASQIEAVLDQTVLQPDNHNEKVSGNKKVHYRPKATLVLCETEQLDALIRNGVAGVFLYHSEIIETALNDSQLHGDQIALRLPADHQGYAQSWYSTLHEVDCLMPDTVYTECVPNNTEWSGIANRIARAAIELNAYDQNKSASDSDTEECLS</sequence>
<dbReference type="FunFam" id="3.90.870.10:FF:000009">
    <property type="entry name" value="Threonylcarbamoyl-AMP synthase, putative"/>
    <property type="match status" value="1"/>
</dbReference>
<evidence type="ECO:0000256" key="3">
    <source>
        <dbReference type="ARBA" id="ARBA00012584"/>
    </source>
</evidence>
<feature type="domain" description="YrdC-like" evidence="15">
    <location>
        <begin position="11"/>
        <end position="200"/>
    </location>
</feature>
<feature type="binding site" evidence="14">
    <location>
        <position position="141"/>
    </location>
    <ligand>
        <name>ATP</name>
        <dbReference type="ChEBI" id="CHEBI:30616"/>
    </ligand>
</feature>
<keyword evidence="10 13" id="KW-0067">ATP-binding</keyword>
<feature type="binding site" evidence="14">
    <location>
        <position position="65"/>
    </location>
    <ligand>
        <name>L-threonine</name>
        <dbReference type="ChEBI" id="CHEBI:57926"/>
    </ligand>
</feature>
<dbReference type="PANTHER" id="PTHR17490">
    <property type="entry name" value="SUA5"/>
    <property type="match status" value="1"/>
</dbReference>
<evidence type="ECO:0000256" key="2">
    <source>
        <dbReference type="ARBA" id="ARBA00007663"/>
    </source>
</evidence>
<dbReference type="EC" id="2.7.7.87" evidence="3 13"/>
<comment type="subcellular location">
    <subcellularLocation>
        <location evidence="1 13">Cytoplasm</location>
    </subcellularLocation>
</comment>
<organism evidence="16 17">
    <name type="scientific">Bermanella marisrubri</name>
    <dbReference type="NCBI Taxonomy" id="207949"/>
    <lineage>
        <taxon>Bacteria</taxon>
        <taxon>Pseudomonadati</taxon>
        <taxon>Pseudomonadota</taxon>
        <taxon>Gammaproteobacteria</taxon>
        <taxon>Oceanospirillales</taxon>
        <taxon>Oceanospirillaceae</taxon>
        <taxon>Bermanella</taxon>
    </lineage>
</organism>
<feature type="binding site" evidence="14">
    <location>
        <position position="119"/>
    </location>
    <ligand>
        <name>L-threonine</name>
        <dbReference type="ChEBI" id="CHEBI:57926"/>
    </ligand>
</feature>
<evidence type="ECO:0000256" key="7">
    <source>
        <dbReference type="ARBA" id="ARBA00022694"/>
    </source>
</evidence>
<dbReference type="GO" id="GO:0008033">
    <property type="term" value="P:tRNA processing"/>
    <property type="evidence" value="ECO:0007669"/>
    <property type="project" value="UniProtKB-KW"/>
</dbReference>
<dbReference type="Pfam" id="PF01300">
    <property type="entry name" value="Sua5_yciO_yrdC"/>
    <property type="match status" value="1"/>
</dbReference>
<dbReference type="AlphaFoldDB" id="Q1N3C5"/>
<keyword evidence="7 13" id="KW-0819">tRNA processing</keyword>
<feature type="binding site" evidence="14">
    <location>
        <position position="33"/>
    </location>
    <ligand>
        <name>L-threonine</name>
        <dbReference type="ChEBI" id="CHEBI:57926"/>
    </ligand>
</feature>
<dbReference type="GO" id="GO:0061710">
    <property type="term" value="F:L-threonylcarbamoyladenylate synthase"/>
    <property type="evidence" value="ECO:0007669"/>
    <property type="project" value="UniProtKB-EC"/>
</dbReference>
<keyword evidence="9 13" id="KW-0547">Nucleotide-binding</keyword>
<evidence type="ECO:0000259" key="15">
    <source>
        <dbReference type="PROSITE" id="PS51163"/>
    </source>
</evidence>
<evidence type="ECO:0000256" key="5">
    <source>
        <dbReference type="ARBA" id="ARBA00022490"/>
    </source>
</evidence>
<dbReference type="InterPro" id="IPR005145">
    <property type="entry name" value="Sua5_C"/>
</dbReference>
<dbReference type="RefSeq" id="WP_007018455.1">
    <property type="nucleotide sequence ID" value="NZ_CH724117.1"/>
</dbReference>